<reference evidence="1" key="1">
    <citation type="journal article" date="2014" name="Nat. Commun.">
        <title>The tobacco genome sequence and its comparison with those of tomato and potato.</title>
        <authorList>
            <person name="Sierro N."/>
            <person name="Battey J.N."/>
            <person name="Ouadi S."/>
            <person name="Bakaher N."/>
            <person name="Bovet L."/>
            <person name="Willig A."/>
            <person name="Goepfert S."/>
            <person name="Peitsch M.C."/>
            <person name="Ivanov N.V."/>
        </authorList>
    </citation>
    <scope>NUCLEOTIDE SEQUENCE [LARGE SCALE GENOMIC DNA]</scope>
</reference>
<dbReference type="PANTHER" id="PTHR33416">
    <property type="entry name" value="NUCLEAR PORE COMPLEX PROTEIN NUP1"/>
    <property type="match status" value="1"/>
</dbReference>
<gene>
    <name evidence="2" type="primary">LOC107763970</name>
</gene>
<protein>
    <submittedName>
        <fullName evidence="2">Nuclear pore complex protein NUP1 isoform X1</fullName>
    </submittedName>
</protein>
<evidence type="ECO:0000313" key="1">
    <source>
        <dbReference type="Proteomes" id="UP000790787"/>
    </source>
</evidence>
<dbReference type="GO" id="GO:0071763">
    <property type="term" value="P:nuclear membrane organization"/>
    <property type="evidence" value="ECO:0000318"/>
    <property type="project" value="GO_Central"/>
</dbReference>
<dbReference type="OrthoDB" id="653468at2759"/>
<dbReference type="GO" id="GO:0005635">
    <property type="term" value="C:nuclear envelope"/>
    <property type="evidence" value="ECO:0000318"/>
    <property type="project" value="GO_Central"/>
</dbReference>
<dbReference type="STRING" id="4097.A0A1S3XDF1"/>
<dbReference type="RefSeq" id="XP_016437971.2">
    <property type="nucleotide sequence ID" value="XM_016582485.2"/>
</dbReference>
<sequence length="1462" mass="149198">MAAAGSGGTATSSAHEGAGGGAGGKFRKRPFLKNQTTPYDRPPTALRNPSWLTKLVVDPATKLITSGAQRFFSSLFRKRLLPPPTPLPLPPPEARQEPEDLQQGSCPNDHAGAVVVTGHEICNAVCSSEGSAFSELEQLLKQKTFTRAEIDRLTELLHSKTVDTSVGNDKRAESIQYRPLANYSSSLLEKNRAEKVTSDAAVGTPATSSRVPKGDVASPAKLAKVYMDTMPSKMSSSILSSQSQVVRVDTPLLKNIAYSQNLPITSVTTKIADLVGVRANGFTTPRSRGRSAIYNMARAPYSRIRQTDGQMASSSTYNAYSGPSLSESVLEHDGYFGSKQPLKRRSSVLEDDLGSVGPMRRTRQKPNLLSNGVSHPSPGAGVASSSVVYQEVAKVVGDNNVPTRYAHIPSKSSETAAKILNHLEYLTPKEKSSESKQVAGNDKTPKKLTLNMLHGQALKSLESLDTLKLLHSAQDNSHKLENLSKVFPTDAHDSSLQKHGKIEQNGQRRSINESTVVRKNDAKCSLEDAQLVLENADSLDKTSAVQPQKKQAFRMSAHEDFFELDEDINSDESAFQVAEGRDKMGTSDAEKKSLSTDGALNKPAAFIKTKATLGILNKRNDMEAPDAAVISVNSTSFLPSANFLSPEVVLPSFGSNKSKKPSVDKVPALLFSSSPPLTGIEPESSSSLCNPPFGLASGPSELFESDNSQKHGKSNGKLEALSSGLSPSTSFAAPSRTSSFSNGQFAPSPAISATSLLASRNVPKDVQSGSSSEGAPSTSISTAVGSTAGNSITSGSCLFSSAAASSVSTGPPIKFGLSEDPPTVSALSTTSSADNADLKTKATNFGNLSSTSPFAGSSFASTSPGNSILGFSSPGMSTDNTASIQSQSSVFSTGGQSLVSARTSLAGSDNARVSQTVPSHVLSSTSSPEVKNSGMTSFSSVGSASSNTGIVSAASSDGNPAGSSTAASGKFSIVASSPASSTLSNSVGPSSGTTQLAFTFGASPAVSTAVTTALATSSNATSGVFTSGVNSLSSSTNAVDTSTRSRPGTFNFGGSSSASLLSNVSTSNSAASGVFSFGGGSSASLANTISTSASATPGVFSFGGGSSASSTNTISTSTGATPGVFSFGGSSSASSNSVSTSTSVTPGVFSFGGSSSASSTNTVSTSTGATPGVFSFGGSSSVSSTNAVSTFTSATTGIFSFGGSSSASSTDVIKASTTASPGVFSFGVSSSVPSTNAVNAGSTVSPNPFAFGATSSSSQTSSSAGIFGSSLQPPKLQPDFSFSSSTPSGFTFGASSSFNTPSTTAVVFGSAPSTPSAPAFSFCSTSPTVSSSQPIFGNSTPFTAAPMNNGQMSMEDSMAEDPAQASPPAISFGQPSVSPSPGGFMFGSTPSPFQYGGQQSHAATQNPSPFAASNSFGAGGSFSLGSSGPDKSGRRIIKPNRNKNRKKSSVGQQDIDPHGRYW</sequence>
<dbReference type="OMA" id="WSTRCET"/>
<dbReference type="PaxDb" id="4097-A0A1S3XDF1"/>
<keyword evidence="1" id="KW-1185">Reference proteome</keyword>
<evidence type="ECO:0000313" key="2">
    <source>
        <dbReference type="RefSeq" id="XP_016437971.2"/>
    </source>
</evidence>
<dbReference type="GeneID" id="107763970"/>
<name>A0A1S3XDF1_TOBAC</name>
<dbReference type="KEGG" id="nta:107763970"/>
<accession>A0A1S3XDF1</accession>
<reference evidence="2" key="2">
    <citation type="submission" date="2025-08" db="UniProtKB">
        <authorList>
            <consortium name="RefSeq"/>
        </authorList>
    </citation>
    <scope>IDENTIFICATION</scope>
    <source>
        <tissue evidence="2">Leaf</tissue>
    </source>
</reference>
<dbReference type="GO" id="GO:0016973">
    <property type="term" value="P:poly(A)+ mRNA export from nucleus"/>
    <property type="evidence" value="ECO:0000318"/>
    <property type="project" value="GO_Central"/>
</dbReference>
<proteinExistence type="predicted"/>
<dbReference type="RefSeq" id="XP_016437971.1">
    <property type="nucleotide sequence ID" value="XM_016582485.1"/>
</dbReference>
<dbReference type="Proteomes" id="UP000790787">
    <property type="component" value="Chromosome 13"/>
</dbReference>
<organism evidence="1 2">
    <name type="scientific">Nicotiana tabacum</name>
    <name type="common">Common tobacco</name>
    <dbReference type="NCBI Taxonomy" id="4097"/>
    <lineage>
        <taxon>Eukaryota</taxon>
        <taxon>Viridiplantae</taxon>
        <taxon>Streptophyta</taxon>
        <taxon>Embryophyta</taxon>
        <taxon>Tracheophyta</taxon>
        <taxon>Spermatophyta</taxon>
        <taxon>Magnoliopsida</taxon>
        <taxon>eudicotyledons</taxon>
        <taxon>Gunneridae</taxon>
        <taxon>Pentapetalae</taxon>
        <taxon>asterids</taxon>
        <taxon>lamiids</taxon>
        <taxon>Solanales</taxon>
        <taxon>Solanaceae</taxon>
        <taxon>Nicotianoideae</taxon>
        <taxon>Nicotianeae</taxon>
        <taxon>Nicotiana</taxon>
    </lineage>
</organism>
<dbReference type="PANTHER" id="PTHR33416:SF20">
    <property type="entry name" value="NUCLEAR PORE COMPLEX PROTEIN NUP1"/>
    <property type="match status" value="1"/>
</dbReference>